<gene>
    <name evidence="1" type="ORF">GRX01_03845</name>
</gene>
<protein>
    <submittedName>
        <fullName evidence="1">Uncharacterized protein</fullName>
    </submittedName>
</protein>
<dbReference type="AlphaFoldDB" id="A0A6B0SV45"/>
<dbReference type="EMBL" id="WUUS01000002">
    <property type="protein sequence ID" value="MXR40483.1"/>
    <property type="molecule type" value="Genomic_DNA"/>
</dbReference>
<organism evidence="1 2">
    <name type="scientific">Halobaculum saliterrae</name>
    <dbReference type="NCBI Taxonomy" id="2073113"/>
    <lineage>
        <taxon>Archaea</taxon>
        <taxon>Methanobacteriati</taxon>
        <taxon>Methanobacteriota</taxon>
        <taxon>Stenosarchaea group</taxon>
        <taxon>Halobacteria</taxon>
        <taxon>Halobacteriales</taxon>
        <taxon>Haloferacaceae</taxon>
        <taxon>Halobaculum</taxon>
    </lineage>
</organism>
<evidence type="ECO:0000313" key="1">
    <source>
        <dbReference type="EMBL" id="MXR40483.1"/>
    </source>
</evidence>
<dbReference type="RefSeq" id="WP_159663609.1">
    <property type="nucleotide sequence ID" value="NZ_WUUS01000002.1"/>
</dbReference>
<name>A0A6B0SV45_9EURY</name>
<proteinExistence type="predicted"/>
<keyword evidence="2" id="KW-1185">Reference proteome</keyword>
<reference evidence="1 2" key="1">
    <citation type="submission" date="2019-12" db="EMBL/GenBank/DDBJ databases">
        <title>Isolation and characterization of three novel carbon monoxide-oxidizing members of Halobacteria from salione crusts and soils.</title>
        <authorList>
            <person name="Myers M.R."/>
            <person name="King G.M."/>
        </authorList>
    </citation>
    <scope>NUCLEOTIDE SEQUENCE [LARGE SCALE GENOMIC DNA]</scope>
    <source>
        <strain evidence="1 2">WSA2</strain>
    </source>
</reference>
<comment type="caution">
    <text evidence="1">The sequence shown here is derived from an EMBL/GenBank/DDBJ whole genome shotgun (WGS) entry which is preliminary data.</text>
</comment>
<dbReference type="Proteomes" id="UP000437065">
    <property type="component" value="Unassembled WGS sequence"/>
</dbReference>
<sequence>MGVFEVEPQEFPDRVSFNHYLAEHYDTLIENDLYVIAGLTEYSREDFLNLLRNNGYDIVENYGGIQKIRCDYGGDRPAEFYLSYDVEDNVILFYTDMRKTEEVENTIEPFLENKPGVHYLYISPSLLQDIREKIVSEDPATEITEFVAKRTERTDTSARFRPEEWRTINYYGRDGLESLREMEEHYGVLPRIMEFNVPGDLCFRINHEGVFKLKNGSLKRLFKHIETCIEEALKVKQAYERTDFEMITASAQLEVPTSEPAAITLNNRIRYHELDGLKDSMQDRDYVLVGSYSEEGSLYFTTEVIDQVKNSTFRIKANEDQIRIFPQDESDLGTFYRFYEFIQDSVDESAELAPA</sequence>
<accession>A0A6B0SV45</accession>
<evidence type="ECO:0000313" key="2">
    <source>
        <dbReference type="Proteomes" id="UP000437065"/>
    </source>
</evidence>
<dbReference type="OrthoDB" id="113835at2157"/>